<dbReference type="GO" id="GO:0005773">
    <property type="term" value="C:vacuole"/>
    <property type="evidence" value="ECO:0007669"/>
    <property type="project" value="TreeGrafter"/>
</dbReference>
<protein>
    <submittedName>
        <fullName evidence="2">Uncharacterized protein</fullName>
    </submittedName>
</protein>
<name>A0AAF0XD77_DAUCS</name>
<dbReference type="AlphaFoldDB" id="A0AAF0XD77"/>
<dbReference type="PANTHER" id="PTHR34892:SF2">
    <property type="entry name" value="VACUOLAR ATP SYNTHASE CATALYTIC SUBUNIT-RELATED _ V-ATPASE-RELATED _ VACUOLAR PROTON PUMP-LIKE PROTEIN"/>
    <property type="match status" value="1"/>
</dbReference>
<evidence type="ECO:0000313" key="3">
    <source>
        <dbReference type="Proteomes" id="UP000077755"/>
    </source>
</evidence>
<proteinExistence type="predicted"/>
<reference evidence="2" key="2">
    <citation type="submission" date="2022-03" db="EMBL/GenBank/DDBJ databases">
        <title>Draft title - Genomic analysis of global carrot germplasm unveils the trajectory of domestication and the origin of high carotenoid orange carrot.</title>
        <authorList>
            <person name="Iorizzo M."/>
            <person name="Ellison S."/>
            <person name="Senalik D."/>
            <person name="Macko-Podgorni A."/>
            <person name="Grzebelus D."/>
            <person name="Bostan H."/>
            <person name="Rolling W."/>
            <person name="Curaba J."/>
            <person name="Simon P."/>
        </authorList>
    </citation>
    <scope>NUCLEOTIDE SEQUENCE</scope>
    <source>
        <tissue evidence="2">Leaf</tissue>
    </source>
</reference>
<accession>A0AAF0XD77</accession>
<keyword evidence="1" id="KW-0812">Transmembrane</keyword>
<feature type="transmembrane region" description="Helical" evidence="1">
    <location>
        <begin position="44"/>
        <end position="63"/>
    </location>
</feature>
<dbReference type="PANTHER" id="PTHR34892">
    <property type="entry name" value="VACUOLAR ATP SYNTHASE CATALYTIC SUBUNIT-RELATED / V-ATPASE-RELATED / VACUOLAR PROTON PUMP-LIKE PROTEIN"/>
    <property type="match status" value="1"/>
</dbReference>
<evidence type="ECO:0000313" key="2">
    <source>
        <dbReference type="EMBL" id="WOH05880.1"/>
    </source>
</evidence>
<keyword evidence="1" id="KW-0472">Membrane</keyword>
<reference evidence="2" key="1">
    <citation type="journal article" date="2016" name="Nat. Genet.">
        <title>A high-quality carrot genome assembly provides new insights into carotenoid accumulation and asterid genome evolution.</title>
        <authorList>
            <person name="Iorizzo M."/>
            <person name="Ellison S."/>
            <person name="Senalik D."/>
            <person name="Zeng P."/>
            <person name="Satapoomin P."/>
            <person name="Huang J."/>
            <person name="Bowman M."/>
            <person name="Iovene M."/>
            <person name="Sanseverino W."/>
            <person name="Cavagnaro P."/>
            <person name="Yildiz M."/>
            <person name="Macko-Podgorni A."/>
            <person name="Moranska E."/>
            <person name="Grzebelus E."/>
            <person name="Grzebelus D."/>
            <person name="Ashrafi H."/>
            <person name="Zheng Z."/>
            <person name="Cheng S."/>
            <person name="Spooner D."/>
            <person name="Van Deynze A."/>
            <person name="Simon P."/>
        </authorList>
    </citation>
    <scope>NUCLEOTIDE SEQUENCE</scope>
    <source>
        <tissue evidence="2">Leaf</tissue>
    </source>
</reference>
<evidence type="ECO:0000256" key="1">
    <source>
        <dbReference type="SAM" id="Phobius"/>
    </source>
</evidence>
<organism evidence="2 3">
    <name type="scientific">Daucus carota subsp. sativus</name>
    <name type="common">Carrot</name>
    <dbReference type="NCBI Taxonomy" id="79200"/>
    <lineage>
        <taxon>Eukaryota</taxon>
        <taxon>Viridiplantae</taxon>
        <taxon>Streptophyta</taxon>
        <taxon>Embryophyta</taxon>
        <taxon>Tracheophyta</taxon>
        <taxon>Spermatophyta</taxon>
        <taxon>Magnoliopsida</taxon>
        <taxon>eudicotyledons</taxon>
        <taxon>Gunneridae</taxon>
        <taxon>Pentapetalae</taxon>
        <taxon>asterids</taxon>
        <taxon>campanulids</taxon>
        <taxon>Apiales</taxon>
        <taxon>Apiaceae</taxon>
        <taxon>Apioideae</taxon>
        <taxon>Scandiceae</taxon>
        <taxon>Daucinae</taxon>
        <taxon>Daucus</taxon>
        <taxon>Daucus sect. Daucus</taxon>
    </lineage>
</organism>
<gene>
    <name evidence="2" type="ORF">DCAR_0625303</name>
</gene>
<sequence length="88" mass="9977">MAHISDIKLIRTDTTLDLSQKAEKGMTYSSPNTKYVHLTLMMHIIFWIMKSLGPVACLVWSWTLPCLSLNLKLYLNSGKHSLVTIAEL</sequence>
<keyword evidence="1" id="KW-1133">Transmembrane helix</keyword>
<dbReference type="EMBL" id="CP093348">
    <property type="protein sequence ID" value="WOH05880.1"/>
    <property type="molecule type" value="Genomic_DNA"/>
</dbReference>
<dbReference type="Proteomes" id="UP000077755">
    <property type="component" value="Chromosome 6"/>
</dbReference>
<keyword evidence="3" id="KW-1185">Reference proteome</keyword>